<feature type="compositionally biased region" description="Basic and acidic residues" evidence="4">
    <location>
        <begin position="1023"/>
        <end position="1033"/>
    </location>
</feature>
<feature type="repeat" description="TPR" evidence="3">
    <location>
        <begin position="344"/>
        <end position="377"/>
    </location>
</feature>
<comment type="caution">
    <text evidence="6">The sequence shown here is derived from an EMBL/GenBank/DDBJ whole genome shotgun (WGS) entry which is preliminary data.</text>
</comment>
<accession>A0AAD9NBC6</accession>
<dbReference type="SMART" id="SM00028">
    <property type="entry name" value="TPR"/>
    <property type="match status" value="11"/>
</dbReference>
<dbReference type="Pfam" id="PF13181">
    <property type="entry name" value="TPR_8"/>
    <property type="match status" value="2"/>
</dbReference>
<feature type="region of interest" description="Disordered" evidence="4">
    <location>
        <begin position="837"/>
        <end position="873"/>
    </location>
</feature>
<reference evidence="6" key="1">
    <citation type="journal article" date="2023" name="Mol. Biol. Evol.">
        <title>Third-Generation Sequencing Reveals the Adaptive Role of the Epigenome in Three Deep-Sea Polychaetes.</title>
        <authorList>
            <person name="Perez M."/>
            <person name="Aroh O."/>
            <person name="Sun Y."/>
            <person name="Lan Y."/>
            <person name="Juniper S.K."/>
            <person name="Young C.R."/>
            <person name="Angers B."/>
            <person name="Qian P.Y."/>
        </authorList>
    </citation>
    <scope>NUCLEOTIDE SEQUENCE</scope>
    <source>
        <strain evidence="6">P08H-3</strain>
    </source>
</reference>
<dbReference type="FunFam" id="1.25.40.10:FF:000089">
    <property type="entry name" value="CTR9 homolog, Paf1/RNA polymerase II complex component"/>
    <property type="match status" value="1"/>
</dbReference>
<protein>
    <recommendedName>
        <fullName evidence="5">Tetratricopeptide repeat protein 21A/21B fourth ARM domain-containing protein</fullName>
    </recommendedName>
</protein>
<evidence type="ECO:0000256" key="1">
    <source>
        <dbReference type="ARBA" id="ARBA00022737"/>
    </source>
</evidence>
<feature type="compositionally biased region" description="Low complexity" evidence="4">
    <location>
        <begin position="1068"/>
        <end position="1091"/>
    </location>
</feature>
<keyword evidence="1" id="KW-0677">Repeat</keyword>
<evidence type="ECO:0000256" key="3">
    <source>
        <dbReference type="PROSITE-ProRule" id="PRU00339"/>
    </source>
</evidence>
<sequence>MATAGRLIEIPLRDTDDEVIELDLDQLPEGEEVVNILRQEQAPLPLWVTLSFEYYKQGLVEDFVKILEESRTHANLNYANFEKDQMRALDTLAAYYVQQAHKEKDKDLKKELFTQATLLYTTADKIIMYDQNHLLGRAYFCLLEGDKMDQADAQFNFVLGQASNNIPSLLGKACIAFNKKDYRGALAYYKKALRTNPNCPASVRLGMGHCFVKLNKLDKARLAFERALQLDNQCVGALVGLAILELNNKTPESIKSGVGLLSKAYTIDSSNPMVLNHLANHFFYKKDYDKVRHLALHAFHNTENEAMRAESCYQLARAFHVQNDYNQAFQYYYQATQFATSSFVLPFFGLGQMYIYRGDNENAANCFEKVLKAQPGNYETMKILGSLYATSDDPEKSATAKNHLKKVTEQFPDDVEAWIELAQILERSDVQGALSAYGTATQILKDNVGADIPSEILNNVAALHFRLGNLDTAKNYYEQSLEHSHREVENDETYYSAISVTTTYNLARLHEAMHEYDKAEKWYKNILREHPNYVDCYLRLGCMARDRGQIYEASDWFKEALQINQDHPDAWSLIGNLHIAKHEWGPAQKKFERILQRPTTADDPYSMIALGNVWLQTLHHPMRDKEKEKRHQERALQMYKAVLRNDSRNIWAANGIGCVLAHKAHINEARDIFAQVREATADFSDVWLNIAHIYVEQKQYVAAVQMYENCLKKFYKYHNVDVLMYLARAYYKWGKLRDCKQKLLKARHVSPGDTLLLYNIAFIQQKLATSILKDEKSNLKAVLGAVEDLKLAQKYFTYLSVSGDRMRFDLEQASVEARQCGDLLSQAQYHVARARKIDEQDRELRRKQEEERDAIRQKQLQEQEEKKKKLEDKREKMLEERAKYIERTKNILVFDNMEEEKPRKSGKRGRRGGDGDIVSDESGEEDDLPKRRKKKRAQSLSDGENDEEHPRKKGRRKGGRHRHRGEGSGDEGGHHRRSGKGREAKERKRSRKGKDDVEGLSAKQRRKVVSKALISSSENSDSEGEKLRIQSDREESESEGGAPRKRQRVISSGSESEGEARNSRARSRSGSYQSRSRSASAAGSRSPSGSRSRSRSGSRSRSSSGSRSRSGSGSRSRSVSGSRSHSPAGSGSRSPSGSRSRSPSRSRSRSRSHSGSRSRSSSRSASRSGSMSGNRSGSQSRSPSRSRSASRSRSGSRSQSRSKSRSPQRSGSEADSNDEAVRDDHPNQ</sequence>
<dbReference type="PANTHER" id="PTHR14027">
    <property type="entry name" value="RNA POLYMERASE-ASSOCIATED PROTEIN CTR9"/>
    <property type="match status" value="1"/>
</dbReference>
<dbReference type="GO" id="GO:0016593">
    <property type="term" value="C:Cdc73/Paf1 complex"/>
    <property type="evidence" value="ECO:0007669"/>
    <property type="project" value="TreeGrafter"/>
</dbReference>
<feature type="compositionally biased region" description="Basic and acidic residues" evidence="4">
    <location>
        <begin position="1219"/>
        <end position="1228"/>
    </location>
</feature>
<dbReference type="GO" id="GO:0006368">
    <property type="term" value="P:transcription elongation by RNA polymerase II"/>
    <property type="evidence" value="ECO:0007669"/>
    <property type="project" value="TreeGrafter"/>
</dbReference>
<dbReference type="FunFam" id="1.25.40.10:FF:000069">
    <property type="entry name" value="CTR9 homolog, Paf1/RNA polymerase II complex component"/>
    <property type="match status" value="1"/>
</dbReference>
<dbReference type="EMBL" id="JAODUP010000070">
    <property type="protein sequence ID" value="KAK2164017.1"/>
    <property type="molecule type" value="Genomic_DNA"/>
</dbReference>
<dbReference type="Pfam" id="PF13374">
    <property type="entry name" value="TPR_10"/>
    <property type="match status" value="1"/>
</dbReference>
<dbReference type="SUPFAM" id="SSF48452">
    <property type="entry name" value="TPR-like"/>
    <property type="match status" value="2"/>
</dbReference>
<gene>
    <name evidence="6" type="ORF">LSH36_70g03017</name>
</gene>
<dbReference type="InterPro" id="IPR011990">
    <property type="entry name" value="TPR-like_helical_dom_sf"/>
</dbReference>
<feature type="repeat" description="TPR" evidence="3">
    <location>
        <begin position="454"/>
        <end position="487"/>
    </location>
</feature>
<dbReference type="FunFam" id="1.25.40.10:FF:000077">
    <property type="entry name" value="CTR9 homolog, Paf1/RNA polymerase II complex component"/>
    <property type="match status" value="1"/>
</dbReference>
<dbReference type="InterPro" id="IPR019734">
    <property type="entry name" value="TPR_rpt"/>
</dbReference>
<dbReference type="FunFam" id="1.25.40.10:FF:000084">
    <property type="entry name" value="CTR9 homolog, Paf1/RNA polymerase II complex component"/>
    <property type="match status" value="1"/>
</dbReference>
<dbReference type="GO" id="GO:0006355">
    <property type="term" value="P:regulation of DNA-templated transcription"/>
    <property type="evidence" value="ECO:0007669"/>
    <property type="project" value="InterPro"/>
</dbReference>
<feature type="repeat" description="TPR" evidence="3">
    <location>
        <begin position="500"/>
        <end position="533"/>
    </location>
</feature>
<evidence type="ECO:0000313" key="6">
    <source>
        <dbReference type="EMBL" id="KAK2164017.1"/>
    </source>
</evidence>
<name>A0AAD9NBC6_9ANNE</name>
<evidence type="ECO:0000256" key="4">
    <source>
        <dbReference type="SAM" id="MobiDB-lite"/>
    </source>
</evidence>
<keyword evidence="7" id="KW-1185">Reference proteome</keyword>
<organism evidence="6 7">
    <name type="scientific">Paralvinella palmiformis</name>
    <dbReference type="NCBI Taxonomy" id="53620"/>
    <lineage>
        <taxon>Eukaryota</taxon>
        <taxon>Metazoa</taxon>
        <taxon>Spiralia</taxon>
        <taxon>Lophotrochozoa</taxon>
        <taxon>Annelida</taxon>
        <taxon>Polychaeta</taxon>
        <taxon>Sedentaria</taxon>
        <taxon>Canalipalpata</taxon>
        <taxon>Terebellida</taxon>
        <taxon>Terebelliformia</taxon>
        <taxon>Alvinellidae</taxon>
        <taxon>Paralvinella</taxon>
    </lineage>
</organism>
<feature type="compositionally biased region" description="Acidic residues" evidence="4">
    <location>
        <begin position="917"/>
        <end position="927"/>
    </location>
</feature>
<feature type="compositionally biased region" description="Basic residues" evidence="4">
    <location>
        <begin position="1142"/>
        <end position="1156"/>
    </location>
</feature>
<evidence type="ECO:0000313" key="7">
    <source>
        <dbReference type="Proteomes" id="UP001208570"/>
    </source>
</evidence>
<keyword evidence="2 3" id="KW-0802">TPR repeat</keyword>
<feature type="domain" description="Tetratricopeptide repeat protein 21A/21B fourth ARM" evidence="5">
    <location>
        <begin position="171"/>
        <end position="335"/>
    </location>
</feature>
<feature type="compositionally biased region" description="Low complexity" evidence="4">
    <location>
        <begin position="1099"/>
        <end position="1141"/>
    </location>
</feature>
<dbReference type="PANTHER" id="PTHR14027:SF2">
    <property type="entry name" value="RNA POLYMERASE-ASSOCIATED PROTEIN CTR9 HOMOLOG"/>
    <property type="match status" value="1"/>
</dbReference>
<feature type="repeat" description="TPR" evidence="3">
    <location>
        <begin position="309"/>
        <end position="342"/>
    </location>
</feature>
<feature type="compositionally biased region" description="Basic residues" evidence="4">
    <location>
        <begin position="951"/>
        <end position="964"/>
    </location>
</feature>
<feature type="repeat" description="TPR" evidence="3">
    <location>
        <begin position="534"/>
        <end position="567"/>
    </location>
</feature>
<dbReference type="Pfam" id="PF13424">
    <property type="entry name" value="TPR_12"/>
    <property type="match status" value="1"/>
</dbReference>
<dbReference type="FunFam" id="1.25.40.10:FF:000289">
    <property type="entry name" value="RNA polymerase-associated protein CTR9 homolog"/>
    <property type="match status" value="1"/>
</dbReference>
<dbReference type="Proteomes" id="UP001208570">
    <property type="component" value="Unassembled WGS sequence"/>
</dbReference>
<dbReference type="PROSITE" id="PS50005">
    <property type="entry name" value="TPR"/>
    <property type="match status" value="6"/>
</dbReference>
<feature type="compositionally biased region" description="Low complexity" evidence="4">
    <location>
        <begin position="1157"/>
        <end position="1199"/>
    </location>
</feature>
<dbReference type="Pfam" id="PF25068">
    <property type="entry name" value="ARM_TT21_4th"/>
    <property type="match status" value="1"/>
</dbReference>
<dbReference type="InterPro" id="IPR056836">
    <property type="entry name" value="ARM_TT21_4th"/>
</dbReference>
<dbReference type="InterPro" id="IPR031101">
    <property type="entry name" value="Ctr9"/>
</dbReference>
<proteinExistence type="predicted"/>
<feature type="repeat" description="TPR" evidence="3">
    <location>
        <begin position="201"/>
        <end position="234"/>
    </location>
</feature>
<evidence type="ECO:0000256" key="2">
    <source>
        <dbReference type="ARBA" id="ARBA00022803"/>
    </source>
</evidence>
<dbReference type="GO" id="GO:0000993">
    <property type="term" value="F:RNA polymerase II complex binding"/>
    <property type="evidence" value="ECO:0007669"/>
    <property type="project" value="TreeGrafter"/>
</dbReference>
<evidence type="ECO:0000259" key="5">
    <source>
        <dbReference type="Pfam" id="PF25068"/>
    </source>
</evidence>
<dbReference type="Gene3D" id="1.25.40.10">
    <property type="entry name" value="Tetratricopeptide repeat domain"/>
    <property type="match status" value="5"/>
</dbReference>
<dbReference type="SUPFAM" id="SSF81901">
    <property type="entry name" value="HCP-like"/>
    <property type="match status" value="1"/>
</dbReference>
<feature type="region of interest" description="Disordered" evidence="4">
    <location>
        <begin position="896"/>
        <end position="1228"/>
    </location>
</feature>
<dbReference type="AlphaFoldDB" id="A0AAD9NBC6"/>